<feature type="transmembrane region" description="Helical" evidence="1">
    <location>
        <begin position="24"/>
        <end position="40"/>
    </location>
</feature>
<gene>
    <name evidence="2" type="ORF">GCM10007416_34430</name>
</gene>
<accession>A0ABQ1H4C2</accession>
<feature type="transmembrane region" description="Helical" evidence="1">
    <location>
        <begin position="47"/>
        <end position="64"/>
    </location>
</feature>
<evidence type="ECO:0000256" key="1">
    <source>
        <dbReference type="SAM" id="Phobius"/>
    </source>
</evidence>
<comment type="caution">
    <text evidence="2">The sequence shown here is derived from an EMBL/GenBank/DDBJ whole genome shotgun (WGS) entry which is preliminary data.</text>
</comment>
<name>A0ABQ1H4C2_9BACL</name>
<keyword evidence="1" id="KW-0472">Membrane</keyword>
<evidence type="ECO:0000313" key="3">
    <source>
        <dbReference type="Proteomes" id="UP000617979"/>
    </source>
</evidence>
<proteinExistence type="predicted"/>
<evidence type="ECO:0000313" key="2">
    <source>
        <dbReference type="EMBL" id="GGA58345.1"/>
    </source>
</evidence>
<dbReference type="RefSeq" id="WP_188433720.1">
    <property type="nucleotide sequence ID" value="NZ_BMEX01000030.1"/>
</dbReference>
<reference evidence="3" key="1">
    <citation type="journal article" date="2019" name="Int. J. Syst. Evol. Microbiol.">
        <title>The Global Catalogue of Microorganisms (GCM) 10K type strain sequencing project: providing services to taxonomists for standard genome sequencing and annotation.</title>
        <authorList>
            <consortium name="The Broad Institute Genomics Platform"/>
            <consortium name="The Broad Institute Genome Sequencing Center for Infectious Disease"/>
            <person name="Wu L."/>
            <person name="Ma J."/>
        </authorList>
    </citation>
    <scope>NUCLEOTIDE SEQUENCE [LARGE SCALE GENOMIC DNA]</scope>
    <source>
        <strain evidence="3">CGMCC 1.12404</strain>
    </source>
</reference>
<protein>
    <submittedName>
        <fullName evidence="2">Uncharacterized protein</fullName>
    </submittedName>
</protein>
<keyword evidence="3" id="KW-1185">Reference proteome</keyword>
<sequence>MNHFAIYLAAGPGEKLLEGGSKEIGSLFLLGIAVVAVYLFMKRAFTAFLGFSVFAMIVAVFVFSPETITGLGEKGFKWIFEGWLS</sequence>
<dbReference type="EMBL" id="BMEX01000030">
    <property type="protein sequence ID" value="GGA58345.1"/>
    <property type="molecule type" value="Genomic_DNA"/>
</dbReference>
<keyword evidence="1" id="KW-1133">Transmembrane helix</keyword>
<organism evidence="2 3">
    <name type="scientific">Kroppenstedtia guangzhouensis</name>
    <dbReference type="NCBI Taxonomy" id="1274356"/>
    <lineage>
        <taxon>Bacteria</taxon>
        <taxon>Bacillati</taxon>
        <taxon>Bacillota</taxon>
        <taxon>Bacilli</taxon>
        <taxon>Bacillales</taxon>
        <taxon>Thermoactinomycetaceae</taxon>
        <taxon>Kroppenstedtia</taxon>
    </lineage>
</organism>
<keyword evidence="1" id="KW-0812">Transmembrane</keyword>
<dbReference type="Proteomes" id="UP000617979">
    <property type="component" value="Unassembled WGS sequence"/>
</dbReference>